<reference evidence="3" key="1">
    <citation type="submission" date="2021-01" db="EMBL/GenBank/DDBJ databases">
        <authorList>
            <person name="Corre E."/>
            <person name="Pelletier E."/>
            <person name="Niang G."/>
            <person name="Scheremetjew M."/>
            <person name="Finn R."/>
            <person name="Kale V."/>
            <person name="Holt S."/>
            <person name="Cochrane G."/>
            <person name="Meng A."/>
            <person name="Brown T."/>
            <person name="Cohen L."/>
        </authorList>
    </citation>
    <scope>NUCLEOTIDE SEQUENCE</scope>
    <source>
        <strain evidence="3">NIES-381</strain>
    </source>
</reference>
<dbReference type="Pfam" id="PF01725">
    <property type="entry name" value="Ham1p_like"/>
    <property type="match status" value="1"/>
</dbReference>
<comment type="similarity">
    <text evidence="1">Belongs to the HAM1 NTPase family.</text>
</comment>
<name>A0A7S1ILC9_9EUGL</name>
<organism evidence="3">
    <name type="scientific">Eutreptiella gymnastica</name>
    <dbReference type="NCBI Taxonomy" id="73025"/>
    <lineage>
        <taxon>Eukaryota</taxon>
        <taxon>Discoba</taxon>
        <taxon>Euglenozoa</taxon>
        <taxon>Euglenida</taxon>
        <taxon>Spirocuta</taxon>
        <taxon>Euglenophyceae</taxon>
        <taxon>Eutreptiales</taxon>
        <taxon>Eutreptiaceae</taxon>
        <taxon>Eutreptiella</taxon>
    </lineage>
</organism>
<evidence type="ECO:0000256" key="2">
    <source>
        <dbReference type="ARBA" id="ARBA00022801"/>
    </source>
</evidence>
<accession>A0A7S1ILC9</accession>
<sequence length="225" mass="25007">MNALPNEHDYLKAHNVVQLFDDLTAALLQDKPEEPTGFIIDWLKQKCPTTLKINTSNANKFKEFQRMFAKCGIGLESTSVDLREIDAEPEMVVAHKATACGDNVVVEDTQLDVEGADVGINVRWLMDNLGQFEGRKATWTVLMGIKRYSMVEIYKGVVVGKIVKPRGGGNFGFDPIFEPEGSTQTLAEAKPDDVSARWHAINNLAKGNIHSKVPPIAEWDGPWQK</sequence>
<dbReference type="Gene3D" id="3.90.950.10">
    <property type="match status" value="1"/>
</dbReference>
<dbReference type="GO" id="GO:0047429">
    <property type="term" value="F:nucleoside triphosphate diphosphatase activity"/>
    <property type="evidence" value="ECO:0007669"/>
    <property type="project" value="InterPro"/>
</dbReference>
<keyword evidence="2" id="KW-0378">Hydrolase</keyword>
<dbReference type="GO" id="GO:0009143">
    <property type="term" value="P:nucleoside triphosphate catabolic process"/>
    <property type="evidence" value="ECO:0007669"/>
    <property type="project" value="InterPro"/>
</dbReference>
<dbReference type="SUPFAM" id="SSF47391">
    <property type="entry name" value="Dimerization-anchoring domain of cAMP-dependent PK regulatory subunit"/>
    <property type="match status" value="1"/>
</dbReference>
<dbReference type="PANTHER" id="PTHR11067:SF9">
    <property type="entry name" value="INOSINE TRIPHOSPHATE PYROPHOSPHATASE"/>
    <property type="match status" value="1"/>
</dbReference>
<gene>
    <name evidence="3" type="ORF">EGYM00392_LOCUS27052</name>
</gene>
<dbReference type="PANTHER" id="PTHR11067">
    <property type="entry name" value="INOSINE TRIPHOSPHATE PYROPHOSPHATASE/HAM1 PROTEIN"/>
    <property type="match status" value="1"/>
</dbReference>
<proteinExistence type="inferred from homology"/>
<dbReference type="CDD" id="cd22961">
    <property type="entry name" value="DD_TEX55-like"/>
    <property type="match status" value="1"/>
</dbReference>
<evidence type="ECO:0000256" key="1">
    <source>
        <dbReference type="ARBA" id="ARBA00008023"/>
    </source>
</evidence>
<dbReference type="EMBL" id="HBGA01072421">
    <property type="protein sequence ID" value="CAD9015943.1"/>
    <property type="molecule type" value="Transcribed_RNA"/>
</dbReference>
<dbReference type="InterPro" id="IPR002637">
    <property type="entry name" value="RdgB/HAM1"/>
</dbReference>
<dbReference type="SUPFAM" id="SSF52972">
    <property type="entry name" value="ITPase-like"/>
    <property type="match status" value="1"/>
</dbReference>
<dbReference type="InterPro" id="IPR029001">
    <property type="entry name" value="ITPase-like_fam"/>
</dbReference>
<dbReference type="AlphaFoldDB" id="A0A7S1ILC9"/>
<dbReference type="GO" id="GO:0005737">
    <property type="term" value="C:cytoplasm"/>
    <property type="evidence" value="ECO:0007669"/>
    <property type="project" value="TreeGrafter"/>
</dbReference>
<evidence type="ECO:0000313" key="3">
    <source>
        <dbReference type="EMBL" id="CAD9015943.1"/>
    </source>
</evidence>
<protein>
    <submittedName>
        <fullName evidence="3">Uncharacterized protein</fullName>
    </submittedName>
</protein>